<dbReference type="AlphaFoldDB" id="A0A5K7XIR5"/>
<sequence length="46" mass="5166">MLSILENIRDALPASNRPDTIFIQDMINHFSDIDSSQFLRLEGGAC</sequence>
<dbReference type="Proteomes" id="UP000326837">
    <property type="component" value="Chromosome"/>
</dbReference>
<name>A0A5K7XIR5_9BACT</name>
<gene>
    <name evidence="1" type="ORF">PLANPX_2401</name>
</gene>
<reference evidence="2" key="1">
    <citation type="submission" date="2019-10" db="EMBL/GenBank/DDBJ databases">
        <title>Lacipirellula parvula gen. nov., sp. nov., representing a lineage of planctomycetes widespread in freshwater anoxic habitats, and description of the family Lacipirellulaceae.</title>
        <authorList>
            <person name="Dedysh S.N."/>
            <person name="Kulichevskaya I.S."/>
            <person name="Beletsky A.V."/>
            <person name="Rakitin A.L."/>
            <person name="Mardanov A.V."/>
            <person name="Ivanova A.A."/>
            <person name="Saltykova V.X."/>
            <person name="Rijpstra W.I.C."/>
            <person name="Sinninghe Damste J.S."/>
            <person name="Ravin N.V."/>
        </authorList>
    </citation>
    <scope>NUCLEOTIDE SEQUENCE [LARGE SCALE GENOMIC DNA]</scope>
    <source>
        <strain evidence="2">PX69</strain>
    </source>
</reference>
<dbReference type="KEGG" id="lpav:PLANPX_2401"/>
<evidence type="ECO:0000313" key="2">
    <source>
        <dbReference type="Proteomes" id="UP000326837"/>
    </source>
</evidence>
<proteinExistence type="predicted"/>
<evidence type="ECO:0000313" key="1">
    <source>
        <dbReference type="EMBL" id="BBO32789.1"/>
    </source>
</evidence>
<accession>A0A5K7XIR5</accession>
<keyword evidence="2" id="KW-1185">Reference proteome</keyword>
<dbReference type="EMBL" id="AP021861">
    <property type="protein sequence ID" value="BBO32789.1"/>
    <property type="molecule type" value="Genomic_DNA"/>
</dbReference>
<organism evidence="1 2">
    <name type="scientific">Lacipirellula parvula</name>
    <dbReference type="NCBI Taxonomy" id="2650471"/>
    <lineage>
        <taxon>Bacteria</taxon>
        <taxon>Pseudomonadati</taxon>
        <taxon>Planctomycetota</taxon>
        <taxon>Planctomycetia</taxon>
        <taxon>Pirellulales</taxon>
        <taxon>Lacipirellulaceae</taxon>
        <taxon>Lacipirellula</taxon>
    </lineage>
</organism>
<protein>
    <submittedName>
        <fullName evidence="1">Uncharacterized protein</fullName>
    </submittedName>
</protein>